<evidence type="ECO:0000256" key="7">
    <source>
        <dbReference type="SAM" id="Phobius"/>
    </source>
</evidence>
<feature type="transmembrane region" description="Helical" evidence="7">
    <location>
        <begin position="272"/>
        <end position="292"/>
    </location>
</feature>
<dbReference type="PRINTS" id="PR01036">
    <property type="entry name" value="TCRTETB"/>
</dbReference>
<dbReference type="Gene3D" id="1.20.1720.10">
    <property type="entry name" value="Multidrug resistance protein D"/>
    <property type="match status" value="1"/>
</dbReference>
<sequence length="1885" mass="209570">MQEHDAGANAGPAEAMSGSKEWIADQETWRKWHAEDLPTKISHMFATRNACKCDATDHLVATSFESRRLDFMFEKDHFSLSAAMMNTTAPPVDQLDEKHQRSESPSQTAIENDEGPLPPLAPATTTASYVPPPLPPWRRKAIMLALCLTLLLSALDITIIATALPTIASTLHASAAQYAWVGSSYTLSSTASTPVWAKMSDIFGRKGTIMAAAATFMAGSLVAALAGSISVLIAGRTIQGLGGGGSLVLVTIVIGDLFKLEDRAKYYGMTGIVYGIASAVGPVLGGVFTQTIGWRWCFYINLPFDGIALIVLFFVLKVETPKEPFMTGLRELDWTGFALIIGGTICFLYGLETGAGGLLPWDSAQVICLILFGVLILALFMVWEARFASSPIIPFRIFQKITNVAAFTFSCIHSFVFISYDYFLPLYFQVVLGFPPIIAGVSLFPLLIPLTVMTMLGGLFTRKTGNYVVPIFLGATLMTLGNGLFITFGTTPDWAKIVCFQIITGIGAGVLFQSPMIAIQTHTHQKDMAAAMLAFTFFRSLFSSMSVVIGTVLLQRNLGGGGLTALHSEETSAPTEGTGKEDYVAALHIMWAFFTGVAGCMIVAACFIKPKPKKPLVVKDGIIAAFDIDPRSFLPVWDETTPGVIRITVHRDVEGQRELVGFIVHKAKTGTVEIANFNANLSMNNLSIGGSSKRNNDKFAGVHGEGFKVAALVMVRSGIPVRIQSTSANWNFGFNGVNKDRFYCKISKPNTSKVDSETASLTQQTMSGTLRSDLVSYSSRDVTIQLSHPATGRGYRRPITAEEFRSWTTVSIDLSNPDPDKMIRTQHGDLVLDERFAGQIYLKGFEVSAPTLGGKSYRFCYNFATGKLGRDRERMTSHDKEAEALASIWETAVAGDQGNLVQRYVDLFNEDCVDIISAEKASRILARRIWTWLRSSQPGAFYYSEASDSRHDGGHQVDIILSDIKKQPRKLAKELWRLLVKYDCARTPQQERIRLFSASQPVENMDGYFGLNISRTLKSVLAMDTALSGIQLQFVQGADTTIDLHFDPKRGVLQINHKWLNFEAVHIETPCEFFEIAKHDDVGEMFYCDHVVEDLLELAVNHIREYVDISPSKAVELRRRTREYIRQTPRGVQVSTTSKAGELHVHWLRNKYELVSRSYLEKNVCNVTLHSLSTCETRREDLIMDTVPLSQSCALFANLDPNEDYFPVVWREGETAFTAFPPQCSVSVETESDIDVLMETDSAYNYESSGVEIYSERDVYSERGIYSATPQARDDPPVEDGLDREVDAREEAISELIWQNEDFPQLRSIVLTPRTLCHCEGNDMDMFLESSLYDSRLGVEFEKDRYYEIRDSSQCYPDYIAWVHDVHHGSAGCIQERHLSVTRFSILRQEHLFRGGRKLNESAEIGDLMLHFSSVQHMGEQSDAEVVMIKDITFAKALSTRFRVRYRPVSHTHPCVPANVDGSSTTEEGAEKELSCRFARSVSDETVTFTPIIPKHLAREERPERKGFSRLSSVSVFDFTPNVFGPLEGFAEAGFNSFAAVGFDPEHSISWKVRTVRYPNCPVFDGSPQQLFNDLSSGTLNTPHLLAGDPIKVSLVAGRNADQCSKPRIEPELKESFLDPLDIMDSITQSNFDPDFKVLQMPPGVFHPNVVERFSSTIFQLLKKGETVRVNISSLQSFGCARQRYLVNTVASRFPGLAVVPIKLAAHRTEDGEFTLITDLIKDLSFLNTRQTGSSDGLRGQFICSPSGGSGRTNVSPSYIYNHNTIIRRSEIENLRTFPSFNLSHLSPKDAGDSQRQNCLTVREIARIQYFKDDFVFYGSPLKQFEDVIGAQPPPVARAIANCISKCIKSVVERSGGRDYGNRFEDNENGDRSEGERQSKRRREE</sequence>
<feature type="transmembrane region" description="Helical" evidence="7">
    <location>
        <begin position="332"/>
        <end position="351"/>
    </location>
</feature>
<dbReference type="GO" id="GO:0022857">
    <property type="term" value="F:transmembrane transporter activity"/>
    <property type="evidence" value="ECO:0007669"/>
    <property type="project" value="InterPro"/>
</dbReference>
<dbReference type="CDD" id="cd17502">
    <property type="entry name" value="MFS_Azr1_MDR_like"/>
    <property type="match status" value="1"/>
</dbReference>
<dbReference type="RefSeq" id="XP_045257182.1">
    <property type="nucleotide sequence ID" value="XM_045403982.1"/>
</dbReference>
<dbReference type="Proteomes" id="UP000613401">
    <property type="component" value="Unassembled WGS sequence"/>
</dbReference>
<reference evidence="9" key="1">
    <citation type="journal article" date="2020" name="Phytopathology">
        <title>Genome sequence and comparative analysis of Colletotrichum gloeosporioides isolated from Liriodendron leaves.</title>
        <authorList>
            <person name="Fu F.F."/>
            <person name="Hao Z."/>
            <person name="Wang P."/>
            <person name="Lu Y."/>
            <person name="Xue L.J."/>
            <person name="Wei G."/>
            <person name="Tian Y."/>
            <person name="Baishi H."/>
            <person name="Xu H."/>
            <person name="Shi J."/>
            <person name="Cheng T."/>
            <person name="Wang G."/>
            <person name="Yi Y."/>
            <person name="Chen J."/>
        </authorList>
    </citation>
    <scope>NUCLEOTIDE SEQUENCE</scope>
    <source>
        <strain evidence="9">Lc1</strain>
    </source>
</reference>
<comment type="caution">
    <text evidence="9">The sequence shown here is derived from an EMBL/GenBank/DDBJ whole genome shotgun (WGS) entry which is preliminary data.</text>
</comment>
<evidence type="ECO:0000256" key="5">
    <source>
        <dbReference type="ARBA" id="ARBA00023136"/>
    </source>
</evidence>
<dbReference type="InterPro" id="IPR036259">
    <property type="entry name" value="MFS_trans_sf"/>
</dbReference>
<dbReference type="Gene3D" id="1.20.1250.20">
    <property type="entry name" value="MFS general substrate transporter like domains"/>
    <property type="match status" value="1"/>
</dbReference>
<keyword evidence="3 7" id="KW-0812">Transmembrane</keyword>
<comment type="similarity">
    <text evidence="2">Belongs to the major facilitator superfamily. TCR/Tet family.</text>
</comment>
<dbReference type="SUPFAM" id="SSF103473">
    <property type="entry name" value="MFS general substrate transporter"/>
    <property type="match status" value="1"/>
</dbReference>
<protein>
    <submittedName>
        <fullName evidence="9">MFS-type transporter</fullName>
    </submittedName>
</protein>
<feature type="transmembrane region" description="Helical" evidence="7">
    <location>
        <begin position="141"/>
        <end position="164"/>
    </location>
</feature>
<evidence type="ECO:0000256" key="2">
    <source>
        <dbReference type="ARBA" id="ARBA00007520"/>
    </source>
</evidence>
<feature type="transmembrane region" description="Helical" evidence="7">
    <location>
        <begin position="589"/>
        <end position="608"/>
    </location>
</feature>
<dbReference type="InterPro" id="IPR011701">
    <property type="entry name" value="MFS"/>
</dbReference>
<evidence type="ECO:0000313" key="10">
    <source>
        <dbReference type="Proteomes" id="UP000613401"/>
    </source>
</evidence>
<dbReference type="InterPro" id="IPR020846">
    <property type="entry name" value="MFS_dom"/>
</dbReference>
<dbReference type="SUPFAM" id="SSF53335">
    <property type="entry name" value="S-adenosyl-L-methionine-dependent methyltransferases"/>
    <property type="match status" value="1"/>
</dbReference>
<dbReference type="Gene3D" id="3.90.120.10">
    <property type="entry name" value="DNA Methylase, subunit A, domain 2"/>
    <property type="match status" value="1"/>
</dbReference>
<name>A0A8H4C687_COLGL</name>
<feature type="transmembrane region" description="Helical" evidence="7">
    <location>
        <begin position="467"/>
        <end position="488"/>
    </location>
</feature>
<proteinExistence type="inferred from homology"/>
<keyword evidence="10" id="KW-1185">Reference proteome</keyword>
<feature type="transmembrane region" description="Helical" evidence="7">
    <location>
        <begin position="298"/>
        <end position="320"/>
    </location>
</feature>
<gene>
    <name evidence="9" type="ORF">GCG54_00003925</name>
</gene>
<feature type="transmembrane region" description="Helical" evidence="7">
    <location>
        <begin position="533"/>
        <end position="554"/>
    </location>
</feature>
<keyword evidence="5 7" id="KW-0472">Membrane</keyword>
<organism evidence="9 10">
    <name type="scientific">Colletotrichum gloeosporioides</name>
    <name type="common">Anthracnose fungus</name>
    <name type="synonym">Glomerella cingulata</name>
    <dbReference type="NCBI Taxonomy" id="474922"/>
    <lineage>
        <taxon>Eukaryota</taxon>
        <taxon>Fungi</taxon>
        <taxon>Dikarya</taxon>
        <taxon>Ascomycota</taxon>
        <taxon>Pezizomycotina</taxon>
        <taxon>Sordariomycetes</taxon>
        <taxon>Hypocreomycetidae</taxon>
        <taxon>Glomerellales</taxon>
        <taxon>Glomerellaceae</taxon>
        <taxon>Colletotrichum</taxon>
        <taxon>Colletotrichum gloeosporioides species complex</taxon>
    </lineage>
</organism>
<keyword evidence="4 7" id="KW-1133">Transmembrane helix</keyword>
<feature type="transmembrane region" description="Helical" evidence="7">
    <location>
        <begin position="494"/>
        <end position="512"/>
    </location>
</feature>
<dbReference type="PANTHER" id="PTHR23501:SF102">
    <property type="entry name" value="DRUG TRANSPORTER, PUTATIVE (AFU_ORTHOLOGUE AFUA_3G08530)-RELATED"/>
    <property type="match status" value="1"/>
</dbReference>
<comment type="subcellular location">
    <subcellularLocation>
        <location evidence="1">Membrane</location>
        <topology evidence="1">Multi-pass membrane protein</topology>
    </subcellularLocation>
</comment>
<feature type="region of interest" description="Disordered" evidence="6">
    <location>
        <begin position="1858"/>
        <end position="1885"/>
    </location>
</feature>
<evidence type="ECO:0000256" key="4">
    <source>
        <dbReference type="ARBA" id="ARBA00022989"/>
    </source>
</evidence>
<feature type="transmembrane region" description="Helical" evidence="7">
    <location>
        <begin position="404"/>
        <end position="425"/>
    </location>
</feature>
<dbReference type="EMBL" id="WVTB01000103">
    <property type="protein sequence ID" value="KAF3798022.1"/>
    <property type="molecule type" value="Genomic_DNA"/>
</dbReference>
<dbReference type="GO" id="GO:0005886">
    <property type="term" value="C:plasma membrane"/>
    <property type="evidence" value="ECO:0007669"/>
    <property type="project" value="TreeGrafter"/>
</dbReference>
<feature type="transmembrane region" description="Helical" evidence="7">
    <location>
        <begin position="240"/>
        <end position="260"/>
    </location>
</feature>
<dbReference type="GeneID" id="69011081"/>
<reference evidence="9" key="2">
    <citation type="submission" date="2020-03" db="EMBL/GenBank/DDBJ databases">
        <authorList>
            <person name="Fu F.-F."/>
            <person name="Chen J."/>
        </authorList>
    </citation>
    <scope>NUCLEOTIDE SEQUENCE</scope>
    <source>
        <strain evidence="9">Lc1</strain>
    </source>
</reference>
<dbReference type="PROSITE" id="PS50850">
    <property type="entry name" value="MFS"/>
    <property type="match status" value="1"/>
</dbReference>
<feature type="transmembrane region" description="Helical" evidence="7">
    <location>
        <begin position="363"/>
        <end position="383"/>
    </location>
</feature>
<accession>A0A8H4C687</accession>
<evidence type="ECO:0000313" key="9">
    <source>
        <dbReference type="EMBL" id="KAF3798022.1"/>
    </source>
</evidence>
<feature type="domain" description="Major facilitator superfamily (MFS) profile" evidence="8">
    <location>
        <begin position="142"/>
        <end position="613"/>
    </location>
</feature>
<evidence type="ECO:0000259" key="8">
    <source>
        <dbReference type="PROSITE" id="PS50850"/>
    </source>
</evidence>
<dbReference type="InterPro" id="IPR029063">
    <property type="entry name" value="SAM-dependent_MTases_sf"/>
</dbReference>
<feature type="transmembrane region" description="Helical" evidence="7">
    <location>
        <begin position="437"/>
        <end position="460"/>
    </location>
</feature>
<evidence type="ECO:0000256" key="1">
    <source>
        <dbReference type="ARBA" id="ARBA00004141"/>
    </source>
</evidence>
<feature type="region of interest" description="Disordered" evidence="6">
    <location>
        <begin position="93"/>
        <end position="125"/>
    </location>
</feature>
<evidence type="ECO:0000256" key="6">
    <source>
        <dbReference type="SAM" id="MobiDB-lite"/>
    </source>
</evidence>
<dbReference type="PANTHER" id="PTHR23501">
    <property type="entry name" value="MAJOR FACILITATOR SUPERFAMILY"/>
    <property type="match status" value="1"/>
</dbReference>
<evidence type="ECO:0000256" key="3">
    <source>
        <dbReference type="ARBA" id="ARBA00022692"/>
    </source>
</evidence>
<feature type="transmembrane region" description="Helical" evidence="7">
    <location>
        <begin position="209"/>
        <end position="234"/>
    </location>
</feature>
<dbReference type="Pfam" id="PF07690">
    <property type="entry name" value="MFS_1"/>
    <property type="match status" value="1"/>
</dbReference>